<evidence type="ECO:0000313" key="3">
    <source>
        <dbReference type="Proteomes" id="UP000198814"/>
    </source>
</evidence>
<accession>A0A1H8LTB3</accession>
<dbReference type="STRING" id="42354.SAMN05216333_10452"/>
<protein>
    <submittedName>
        <fullName evidence="2">Uncharacterized protein</fullName>
    </submittedName>
</protein>
<dbReference type="AlphaFoldDB" id="A0A1H8LTB3"/>
<name>A0A1H8LTB3_9PROT</name>
<keyword evidence="1" id="KW-0812">Transmembrane</keyword>
<proteinExistence type="predicted"/>
<evidence type="ECO:0000313" key="2">
    <source>
        <dbReference type="EMBL" id="SEO08329.1"/>
    </source>
</evidence>
<keyword evidence="1" id="KW-1133">Transmembrane helix</keyword>
<sequence>MFDKPNQLVFYINAAIFVFGVLVALLTKFIVIALIVAVCAALLIYEQIRQNKHAFSIADLRKILTVHDTCGKKATLTQTQMTTACHVDNSEYWFKNIRSIGSISNFRINNTEPAELRKENDSYQVCMKFPPELKVINGSDLTLTYQCEGAFTQNEGILSHVVDDDTKRLRLIVELPEGRAISTARFFSIHDGKEEALLPPVITGQTIEADIKNPKRGVEYCLQWSWEEEGLIKKVSCMF</sequence>
<organism evidence="2 3">
    <name type="scientific">Nitrosomonas oligotropha</name>
    <dbReference type="NCBI Taxonomy" id="42354"/>
    <lineage>
        <taxon>Bacteria</taxon>
        <taxon>Pseudomonadati</taxon>
        <taxon>Pseudomonadota</taxon>
        <taxon>Betaproteobacteria</taxon>
        <taxon>Nitrosomonadales</taxon>
        <taxon>Nitrosomonadaceae</taxon>
        <taxon>Nitrosomonas</taxon>
    </lineage>
</organism>
<dbReference type="RefSeq" id="WP_090316489.1">
    <property type="nucleotide sequence ID" value="NZ_FNOE01000004.1"/>
</dbReference>
<feature type="transmembrane region" description="Helical" evidence="1">
    <location>
        <begin position="12"/>
        <end position="45"/>
    </location>
</feature>
<keyword evidence="3" id="KW-1185">Reference proteome</keyword>
<dbReference type="EMBL" id="FODO01000004">
    <property type="protein sequence ID" value="SEO08329.1"/>
    <property type="molecule type" value="Genomic_DNA"/>
</dbReference>
<keyword evidence="1" id="KW-0472">Membrane</keyword>
<gene>
    <name evidence="2" type="ORF">SAMN05216333_10452</name>
</gene>
<dbReference type="Proteomes" id="UP000198814">
    <property type="component" value="Unassembled WGS sequence"/>
</dbReference>
<reference evidence="3" key="1">
    <citation type="submission" date="2016-10" db="EMBL/GenBank/DDBJ databases">
        <authorList>
            <person name="Varghese N."/>
            <person name="Submissions S."/>
        </authorList>
    </citation>
    <scope>NUCLEOTIDE SEQUENCE [LARGE SCALE GENOMIC DNA]</scope>
    <source>
        <strain evidence="3">Nm76</strain>
    </source>
</reference>
<dbReference type="OrthoDB" id="8545189at2"/>
<evidence type="ECO:0000256" key="1">
    <source>
        <dbReference type="SAM" id="Phobius"/>
    </source>
</evidence>